<sequence length="62" mass="7006">MIRQATPRAWNSIADTRGEAMVENVEHQILVCIESSQYSSIHRPAKDKTKHGAAPELQWCSQ</sequence>
<accession>E5A993</accession>
<dbReference type="GeneID" id="13292009"/>
<dbReference type="Proteomes" id="UP000002668">
    <property type="component" value="Genome"/>
</dbReference>
<keyword evidence="3" id="KW-1185">Reference proteome</keyword>
<evidence type="ECO:0000313" key="3">
    <source>
        <dbReference type="Proteomes" id="UP000002668"/>
    </source>
</evidence>
<dbReference type="VEuPathDB" id="FungiDB:LEMA_uP013640.1"/>
<reference evidence="3" key="1">
    <citation type="journal article" date="2011" name="Nat. Commun.">
        <title>Effector diversification within compartments of the Leptosphaeria maculans genome affected by Repeat-Induced Point mutations.</title>
        <authorList>
            <person name="Rouxel T."/>
            <person name="Grandaubert J."/>
            <person name="Hane J.K."/>
            <person name="Hoede C."/>
            <person name="van de Wouw A.P."/>
            <person name="Couloux A."/>
            <person name="Dominguez V."/>
            <person name="Anthouard V."/>
            <person name="Bally P."/>
            <person name="Bourras S."/>
            <person name="Cozijnsen A.J."/>
            <person name="Ciuffetti L.M."/>
            <person name="Degrave A."/>
            <person name="Dilmaghani A."/>
            <person name="Duret L."/>
            <person name="Fudal I."/>
            <person name="Goodwin S.B."/>
            <person name="Gout L."/>
            <person name="Glaser N."/>
            <person name="Linglin J."/>
            <person name="Kema G.H.J."/>
            <person name="Lapalu N."/>
            <person name="Lawrence C.B."/>
            <person name="May K."/>
            <person name="Meyer M."/>
            <person name="Ollivier B."/>
            <person name="Poulain J."/>
            <person name="Schoch C.L."/>
            <person name="Simon A."/>
            <person name="Spatafora J.W."/>
            <person name="Stachowiak A."/>
            <person name="Turgeon B.G."/>
            <person name="Tyler B.M."/>
            <person name="Vincent D."/>
            <person name="Weissenbach J."/>
            <person name="Amselem J."/>
            <person name="Quesneville H."/>
            <person name="Oliver R.P."/>
            <person name="Wincker P."/>
            <person name="Balesdent M.-H."/>
            <person name="Howlett B.J."/>
        </authorList>
    </citation>
    <scope>NUCLEOTIDE SEQUENCE [LARGE SCALE GENOMIC DNA]</scope>
    <source>
        <strain evidence="3">JN3 / isolate v23.1.3 / race Av1-4-5-6-7-8</strain>
    </source>
</reference>
<name>E5A993_LEPMJ</name>
<gene>
    <name evidence="2" type="ORF">LEMA_uP013640.1</name>
</gene>
<evidence type="ECO:0000313" key="2">
    <source>
        <dbReference type="EMBL" id="CBY00234.1"/>
    </source>
</evidence>
<evidence type="ECO:0000256" key="1">
    <source>
        <dbReference type="SAM" id="MobiDB-lite"/>
    </source>
</evidence>
<dbReference type="EMBL" id="FP929138">
    <property type="protein sequence ID" value="CBY00234.1"/>
    <property type="molecule type" value="Genomic_DNA"/>
</dbReference>
<feature type="region of interest" description="Disordered" evidence="1">
    <location>
        <begin position="42"/>
        <end position="62"/>
    </location>
</feature>
<dbReference type="InParanoid" id="E5A993"/>
<dbReference type="HOGENOM" id="CLU_2904631_0_0_1"/>
<dbReference type="AlphaFoldDB" id="E5A993"/>
<protein>
    <submittedName>
        <fullName evidence="2">Predicted protein</fullName>
    </submittedName>
</protein>
<proteinExistence type="predicted"/>
<organism evidence="3">
    <name type="scientific">Leptosphaeria maculans (strain JN3 / isolate v23.1.3 / race Av1-4-5-6-7-8)</name>
    <name type="common">Blackleg fungus</name>
    <name type="synonym">Phoma lingam</name>
    <dbReference type="NCBI Taxonomy" id="985895"/>
    <lineage>
        <taxon>Eukaryota</taxon>
        <taxon>Fungi</taxon>
        <taxon>Dikarya</taxon>
        <taxon>Ascomycota</taxon>
        <taxon>Pezizomycotina</taxon>
        <taxon>Dothideomycetes</taxon>
        <taxon>Pleosporomycetidae</taxon>
        <taxon>Pleosporales</taxon>
        <taxon>Pleosporineae</taxon>
        <taxon>Leptosphaeriaceae</taxon>
        <taxon>Plenodomus</taxon>
        <taxon>Plenodomus lingam/Leptosphaeria maculans species complex</taxon>
    </lineage>
</organism>